<name>A0A316GL88_9RHOB</name>
<organism evidence="9 10">
    <name type="scientific">Roseicyclus mahoneyensis</name>
    <dbReference type="NCBI Taxonomy" id="164332"/>
    <lineage>
        <taxon>Bacteria</taxon>
        <taxon>Pseudomonadati</taxon>
        <taxon>Pseudomonadota</taxon>
        <taxon>Alphaproteobacteria</taxon>
        <taxon>Rhodobacterales</taxon>
        <taxon>Roseobacteraceae</taxon>
        <taxon>Roseicyclus</taxon>
    </lineage>
</organism>
<keyword evidence="6 8" id="KW-0732">Signal</keyword>
<evidence type="ECO:0000256" key="5">
    <source>
        <dbReference type="ARBA" id="ARBA00022448"/>
    </source>
</evidence>
<evidence type="ECO:0000256" key="3">
    <source>
        <dbReference type="ARBA" id="ARBA00011557"/>
    </source>
</evidence>
<comment type="function">
    <text evidence="7">Part of the ABC transporter complex UgpBAEC involved in sn-glycerol-3-phosphate (G3P) import. Binds G3P.</text>
</comment>
<sequence>MSLKKTALCASALICIAGAAVAQETTLTYMLWSTDQAEIEAGAIAAFEAANPGVTVEVQAMPPSDYWPRVSALAASGDLPDVMAMSSGFVQEWAAAGNLMDLAPLIGDTSLEGYFESAVEIGQIDGAQVAFPQNWVAPVLYYNRTAFDAAGLEYPDADWTWDDFRTAAEALTIDADGDGTPEQYGYWVYGRYAQTDPWVFRNGGRFVNEDGTALEINDEAVNALAFLASIVDDGFAPRPLELEGIRQQDVFGMGLAAMWVDGSWNIDNNRALIGDSFEWGIAQVPMGPDATPETAVAYAWADMLAVTTDSAQTDLAWALVQHLTGPTLTAADFTGGKVPAWSATAMSEEWLGRGQQPDNMELILEIGAQPLYTGFTPNWSAWRGYAAAGSGGLNGELDEVFNGRKSLEDALAAATAYGNDILSR</sequence>
<dbReference type="InterPro" id="IPR050490">
    <property type="entry name" value="Bact_solute-bd_prot1"/>
</dbReference>
<evidence type="ECO:0000256" key="7">
    <source>
        <dbReference type="ARBA" id="ARBA00034473"/>
    </source>
</evidence>
<evidence type="ECO:0000313" key="9">
    <source>
        <dbReference type="EMBL" id="PWK61447.1"/>
    </source>
</evidence>
<dbReference type="AlphaFoldDB" id="A0A316GL88"/>
<reference evidence="9 10" key="1">
    <citation type="submission" date="2018-05" db="EMBL/GenBank/DDBJ databases">
        <title>Genomic Encyclopedia of Type Strains, Phase IV (KMG-IV): sequencing the most valuable type-strain genomes for metagenomic binning, comparative biology and taxonomic classification.</title>
        <authorList>
            <person name="Goeker M."/>
        </authorList>
    </citation>
    <scope>NUCLEOTIDE SEQUENCE [LARGE SCALE GENOMIC DNA]</scope>
    <source>
        <strain evidence="9 10">DSM 16097</strain>
    </source>
</reference>
<protein>
    <recommendedName>
        <fullName evidence="4">sn-glycerol-3-phosphate-binding periplasmic protein UgpB</fullName>
    </recommendedName>
</protein>
<evidence type="ECO:0000256" key="1">
    <source>
        <dbReference type="ARBA" id="ARBA00004418"/>
    </source>
</evidence>
<evidence type="ECO:0000256" key="6">
    <source>
        <dbReference type="ARBA" id="ARBA00022729"/>
    </source>
</evidence>
<proteinExistence type="inferred from homology"/>
<dbReference type="Pfam" id="PF01547">
    <property type="entry name" value="SBP_bac_1"/>
    <property type="match status" value="1"/>
</dbReference>
<dbReference type="EMBL" id="QGGW01000002">
    <property type="protein sequence ID" value="PWK61447.1"/>
    <property type="molecule type" value="Genomic_DNA"/>
</dbReference>
<dbReference type="CDD" id="cd13585">
    <property type="entry name" value="PBP2_TMBP_like"/>
    <property type="match status" value="1"/>
</dbReference>
<comment type="similarity">
    <text evidence="2">Belongs to the bacterial solute-binding protein 1 family.</text>
</comment>
<keyword evidence="5" id="KW-0813">Transport</keyword>
<dbReference type="InterPro" id="IPR006059">
    <property type="entry name" value="SBP"/>
</dbReference>
<dbReference type="SUPFAM" id="SSF53850">
    <property type="entry name" value="Periplasmic binding protein-like II"/>
    <property type="match status" value="1"/>
</dbReference>
<evidence type="ECO:0000256" key="8">
    <source>
        <dbReference type="SAM" id="SignalP"/>
    </source>
</evidence>
<comment type="subunit">
    <text evidence="3">The complex is composed of two ATP-binding proteins (UgpC), two transmembrane proteins (UgpA and UgpE) and a solute-binding protein (UgpB).</text>
</comment>
<evidence type="ECO:0000256" key="2">
    <source>
        <dbReference type="ARBA" id="ARBA00008520"/>
    </source>
</evidence>
<gene>
    <name evidence="9" type="ORF">C7455_102135</name>
</gene>
<feature type="chain" id="PRO_5016330980" description="sn-glycerol-3-phosphate-binding periplasmic protein UgpB" evidence="8">
    <location>
        <begin position="23"/>
        <end position="424"/>
    </location>
</feature>
<evidence type="ECO:0000313" key="10">
    <source>
        <dbReference type="Proteomes" id="UP000245708"/>
    </source>
</evidence>
<evidence type="ECO:0000256" key="4">
    <source>
        <dbReference type="ARBA" id="ARBA00017470"/>
    </source>
</evidence>
<dbReference type="GO" id="GO:0042597">
    <property type="term" value="C:periplasmic space"/>
    <property type="evidence" value="ECO:0007669"/>
    <property type="project" value="UniProtKB-SubCell"/>
</dbReference>
<accession>A0A316GL88</accession>
<keyword evidence="10" id="KW-1185">Reference proteome</keyword>
<feature type="signal peptide" evidence="8">
    <location>
        <begin position="1"/>
        <end position="22"/>
    </location>
</feature>
<dbReference type="PANTHER" id="PTHR43649">
    <property type="entry name" value="ARABINOSE-BINDING PROTEIN-RELATED"/>
    <property type="match status" value="1"/>
</dbReference>
<dbReference type="PANTHER" id="PTHR43649:SF31">
    <property type="entry name" value="SN-GLYCEROL-3-PHOSPHATE-BINDING PERIPLASMIC PROTEIN UGPB"/>
    <property type="match status" value="1"/>
</dbReference>
<dbReference type="Gene3D" id="3.40.190.10">
    <property type="entry name" value="Periplasmic binding protein-like II"/>
    <property type="match status" value="1"/>
</dbReference>
<dbReference type="Proteomes" id="UP000245708">
    <property type="component" value="Unassembled WGS sequence"/>
</dbReference>
<comment type="caution">
    <text evidence="9">The sequence shown here is derived from an EMBL/GenBank/DDBJ whole genome shotgun (WGS) entry which is preliminary data.</text>
</comment>
<comment type="subcellular location">
    <subcellularLocation>
        <location evidence="1">Periplasm</location>
    </subcellularLocation>
</comment>
<dbReference type="RefSeq" id="WP_170119006.1">
    <property type="nucleotide sequence ID" value="NZ_QGGW01000002.1"/>
</dbReference>